<comment type="caution">
    <text evidence="1">The sequence shown here is derived from an EMBL/GenBank/DDBJ whole genome shotgun (WGS) entry which is preliminary data.</text>
</comment>
<dbReference type="AlphaFoldDB" id="A0AAV5USZ2"/>
<organism evidence="1 2">
    <name type="scientific">Pristionchus fissidentatus</name>
    <dbReference type="NCBI Taxonomy" id="1538716"/>
    <lineage>
        <taxon>Eukaryota</taxon>
        <taxon>Metazoa</taxon>
        <taxon>Ecdysozoa</taxon>
        <taxon>Nematoda</taxon>
        <taxon>Chromadorea</taxon>
        <taxon>Rhabditida</taxon>
        <taxon>Rhabditina</taxon>
        <taxon>Diplogasteromorpha</taxon>
        <taxon>Diplogasteroidea</taxon>
        <taxon>Neodiplogasteridae</taxon>
        <taxon>Pristionchus</taxon>
    </lineage>
</organism>
<dbReference type="EMBL" id="BTSY01000001">
    <property type="protein sequence ID" value="GMT09308.1"/>
    <property type="molecule type" value="Genomic_DNA"/>
</dbReference>
<dbReference type="PANTHER" id="PTHR21525:SF9">
    <property type="entry name" value="CHANNEL_COLICIN DOMAIN-CONTAINING PROTEIN"/>
    <property type="match status" value="1"/>
</dbReference>
<dbReference type="Proteomes" id="UP001432322">
    <property type="component" value="Unassembled WGS sequence"/>
</dbReference>
<reference evidence="1" key="1">
    <citation type="submission" date="2023-10" db="EMBL/GenBank/DDBJ databases">
        <title>Genome assembly of Pristionchus species.</title>
        <authorList>
            <person name="Yoshida K."/>
            <person name="Sommer R.J."/>
        </authorList>
    </citation>
    <scope>NUCLEOTIDE SEQUENCE</scope>
    <source>
        <strain evidence="1">RS5133</strain>
    </source>
</reference>
<gene>
    <name evidence="1" type="ORF">PFISCL1PPCAC_605</name>
</gene>
<name>A0AAV5USZ2_9BILA</name>
<sequence>ALSSWAGSAFSGAGNAVGAVKNMVWFSEKREQAAYSSTGVFAGTRSALSGVFKQVNTTGASNIYKHVSGSTFGWKQLNQAGKEAIYRESALGWAVNGLGKACLVGAAGLDAWTVGSAAKKDYDAGTYRDTAHATASVAGKWIGASAGAAAGSAALSVVPGVGTLVGGAVGGACGAACGAWTGKTAVDAMLPLKSKL</sequence>
<evidence type="ECO:0000313" key="2">
    <source>
        <dbReference type="Proteomes" id="UP001432322"/>
    </source>
</evidence>
<keyword evidence="2" id="KW-1185">Reference proteome</keyword>
<feature type="non-terminal residue" evidence="1">
    <location>
        <position position="1"/>
    </location>
</feature>
<proteinExistence type="predicted"/>
<protein>
    <submittedName>
        <fullName evidence="1">Uncharacterized protein</fullName>
    </submittedName>
</protein>
<evidence type="ECO:0000313" key="1">
    <source>
        <dbReference type="EMBL" id="GMT09308.1"/>
    </source>
</evidence>
<accession>A0AAV5USZ2</accession>
<dbReference type="PANTHER" id="PTHR21525">
    <property type="entry name" value="MOTILE SPERM PROTEIN"/>
    <property type="match status" value="1"/>
</dbReference>